<evidence type="ECO:0000313" key="1">
    <source>
        <dbReference type="EMBL" id="GGT34372.1"/>
    </source>
</evidence>
<organism evidence="1 2">
    <name type="scientific">Streptomyces phaeofaciens</name>
    <dbReference type="NCBI Taxonomy" id="68254"/>
    <lineage>
        <taxon>Bacteria</taxon>
        <taxon>Bacillati</taxon>
        <taxon>Actinomycetota</taxon>
        <taxon>Actinomycetes</taxon>
        <taxon>Kitasatosporales</taxon>
        <taxon>Streptomycetaceae</taxon>
        <taxon>Streptomyces</taxon>
    </lineage>
</organism>
<dbReference type="AlphaFoldDB" id="A0A918H3C9"/>
<reference evidence="1" key="2">
    <citation type="submission" date="2020-09" db="EMBL/GenBank/DDBJ databases">
        <authorList>
            <person name="Sun Q."/>
            <person name="Ohkuma M."/>
        </authorList>
    </citation>
    <scope>NUCLEOTIDE SEQUENCE</scope>
    <source>
        <strain evidence="1">JCM 4125</strain>
    </source>
</reference>
<gene>
    <name evidence="1" type="ORF">GCM10010226_07990</name>
</gene>
<accession>A0A918H3C9</accession>
<reference evidence="1" key="1">
    <citation type="journal article" date="2014" name="Int. J. Syst. Evol. Microbiol.">
        <title>Complete genome sequence of Corynebacterium casei LMG S-19264T (=DSM 44701T), isolated from a smear-ripened cheese.</title>
        <authorList>
            <consortium name="US DOE Joint Genome Institute (JGI-PGF)"/>
            <person name="Walter F."/>
            <person name="Albersmeier A."/>
            <person name="Kalinowski J."/>
            <person name="Ruckert C."/>
        </authorList>
    </citation>
    <scope>NUCLEOTIDE SEQUENCE</scope>
    <source>
        <strain evidence="1">JCM 4125</strain>
    </source>
</reference>
<protein>
    <submittedName>
        <fullName evidence="1">Uncharacterized protein</fullName>
    </submittedName>
</protein>
<dbReference type="Proteomes" id="UP000646776">
    <property type="component" value="Unassembled WGS sequence"/>
</dbReference>
<keyword evidence="2" id="KW-1185">Reference proteome</keyword>
<evidence type="ECO:0000313" key="2">
    <source>
        <dbReference type="Proteomes" id="UP000646776"/>
    </source>
</evidence>
<comment type="caution">
    <text evidence="1">The sequence shown here is derived from an EMBL/GenBank/DDBJ whole genome shotgun (WGS) entry which is preliminary data.</text>
</comment>
<sequence length="152" mass="15847">MAALAVPLLLLPLGGCSSGTPETCMPRDTSGISSADLPGTYVGAQDAEGATITLGPSDGSGKGKVTVRDWPTGDWYRSELGDTFDGSGTWGFDPGAGTGGTPRVGLRLTEPKLFLDGDTLDSLSVAADAERTFLYEDDDPDICAKFRLQLEK</sequence>
<dbReference type="EMBL" id="BMSA01000002">
    <property type="protein sequence ID" value="GGT34372.1"/>
    <property type="molecule type" value="Genomic_DNA"/>
</dbReference>
<name>A0A918H3C9_9ACTN</name>
<proteinExistence type="predicted"/>